<dbReference type="AlphaFoldDB" id="A0AAP0JUS0"/>
<evidence type="ECO:0000256" key="1">
    <source>
        <dbReference type="SAM" id="MobiDB-lite"/>
    </source>
</evidence>
<keyword evidence="3" id="KW-1185">Reference proteome</keyword>
<feature type="compositionally biased region" description="Low complexity" evidence="1">
    <location>
        <begin position="177"/>
        <end position="203"/>
    </location>
</feature>
<gene>
    <name evidence="2" type="ORF">Scep_010297</name>
</gene>
<dbReference type="EMBL" id="JBBNAG010000004">
    <property type="protein sequence ID" value="KAK9140616.1"/>
    <property type="molecule type" value="Genomic_DNA"/>
</dbReference>
<name>A0AAP0JUS0_9MAGN</name>
<dbReference type="Proteomes" id="UP001419268">
    <property type="component" value="Unassembled WGS sequence"/>
</dbReference>
<feature type="compositionally biased region" description="Basic and acidic residues" evidence="1">
    <location>
        <begin position="209"/>
        <end position="219"/>
    </location>
</feature>
<sequence length="420" mass="45890">MGEIVQIEKIISTCRDIPRQTYLQTLSIIALLKTNNVVTSLVVTRLVICDHDPSWVQTFPVDTYVPYGLGYCNDPTILTCATCHFRTVTQTWSNLASSDNPRESTPSLLETTKLRFHVNKFNTQKKIQVLGTTNHSSLSIGFPLLTRVSEDQVSQEGDSRVWWLTRNWSNTLSGDQATGSGTTPAAAAVRRADGSDSSSSSSKQQRRRPQAERATDDRSQQQPATRRKLVDRRARSAADDGQGARRGSSRARRWRQAVARCERRGARAATATAAAAQQRGGSARGRDGGRRGGTAARGGGRRGRDGATVSPAARGDAHGGVRRSSRRGDDGNNSAAKRHEGVVGPIGGVNRRMLTTRLRLYAGNRSERKWVRLKKGSWGYGNQVKGSGAFTERILGFDVQFSVTGRSTRPHQEAMMTPDA</sequence>
<reference evidence="2 3" key="1">
    <citation type="submission" date="2024-01" db="EMBL/GenBank/DDBJ databases">
        <title>Genome assemblies of Stephania.</title>
        <authorList>
            <person name="Yang L."/>
        </authorList>
    </citation>
    <scope>NUCLEOTIDE SEQUENCE [LARGE SCALE GENOMIC DNA]</scope>
    <source>
        <strain evidence="2">JXDWG</strain>
        <tissue evidence="2">Leaf</tissue>
    </source>
</reference>
<proteinExistence type="predicted"/>
<comment type="caution">
    <text evidence="2">The sequence shown here is derived from an EMBL/GenBank/DDBJ whole genome shotgun (WGS) entry which is preliminary data.</text>
</comment>
<feature type="region of interest" description="Disordered" evidence="1">
    <location>
        <begin position="173"/>
        <end position="347"/>
    </location>
</feature>
<protein>
    <submittedName>
        <fullName evidence="2">Uncharacterized protein</fullName>
    </submittedName>
</protein>
<evidence type="ECO:0000313" key="2">
    <source>
        <dbReference type="EMBL" id="KAK9140616.1"/>
    </source>
</evidence>
<accession>A0AAP0JUS0</accession>
<feature type="compositionally biased region" description="Low complexity" evidence="1">
    <location>
        <begin position="267"/>
        <end position="281"/>
    </location>
</feature>
<organism evidence="2 3">
    <name type="scientific">Stephania cephalantha</name>
    <dbReference type="NCBI Taxonomy" id="152367"/>
    <lineage>
        <taxon>Eukaryota</taxon>
        <taxon>Viridiplantae</taxon>
        <taxon>Streptophyta</taxon>
        <taxon>Embryophyta</taxon>
        <taxon>Tracheophyta</taxon>
        <taxon>Spermatophyta</taxon>
        <taxon>Magnoliopsida</taxon>
        <taxon>Ranunculales</taxon>
        <taxon>Menispermaceae</taxon>
        <taxon>Menispermoideae</taxon>
        <taxon>Cissampelideae</taxon>
        <taxon>Stephania</taxon>
    </lineage>
</organism>
<evidence type="ECO:0000313" key="3">
    <source>
        <dbReference type="Proteomes" id="UP001419268"/>
    </source>
</evidence>